<gene>
    <name evidence="16" type="primary">dapB</name>
    <name evidence="16" type="ORF">ENG47_05020</name>
</gene>
<dbReference type="SUPFAM" id="SSF55347">
    <property type="entry name" value="Glyceraldehyde-3-phosphate dehydrogenase-like, C-terminal domain"/>
    <property type="match status" value="1"/>
</dbReference>
<dbReference type="Pfam" id="PF05173">
    <property type="entry name" value="DapB_C"/>
    <property type="match status" value="1"/>
</dbReference>
<name>A0A7V0QTC7_UNCAE</name>
<keyword evidence="3" id="KW-0028">Amino-acid biosynthesis</keyword>
<comment type="pathway">
    <text evidence="9">Amino-acid biosynthesis; L-lysine biosynthesis via DAP pathway; (S)-tetrahydrodipicolinate from L-aspartate: step 4/4.</text>
</comment>
<dbReference type="NCBIfam" id="TIGR00036">
    <property type="entry name" value="dapB"/>
    <property type="match status" value="1"/>
</dbReference>
<dbReference type="PANTHER" id="PTHR20836">
    <property type="entry name" value="DIHYDRODIPICOLINATE REDUCTASE"/>
    <property type="match status" value="1"/>
</dbReference>
<reference evidence="16" key="1">
    <citation type="journal article" date="2020" name="mSystems">
        <title>Genome- and Community-Level Interaction Insights into Carbon Utilization and Element Cycling Functions of Hydrothermarchaeota in Hydrothermal Sediment.</title>
        <authorList>
            <person name="Zhou Z."/>
            <person name="Liu Y."/>
            <person name="Xu W."/>
            <person name="Pan J."/>
            <person name="Luo Z.H."/>
            <person name="Li M."/>
        </authorList>
    </citation>
    <scope>NUCLEOTIDE SEQUENCE [LARGE SCALE GENOMIC DNA]</scope>
    <source>
        <strain evidence="16">HyVt-219</strain>
    </source>
</reference>
<dbReference type="GO" id="GO:0008839">
    <property type="term" value="F:4-hydroxy-tetrahydrodipicolinate reductase"/>
    <property type="evidence" value="ECO:0007669"/>
    <property type="project" value="UniProtKB-UniRule"/>
</dbReference>
<comment type="caution">
    <text evidence="16">The sequence shown here is derived from an EMBL/GenBank/DDBJ whole genome shotgun (WGS) entry which is preliminary data.</text>
</comment>
<accession>A0A7V0QTC7</accession>
<dbReference type="InterPro" id="IPR022664">
    <property type="entry name" value="DapB_N_CS"/>
</dbReference>
<keyword evidence="2" id="KW-0963">Cytoplasm</keyword>
<dbReference type="PROSITE" id="PS01298">
    <property type="entry name" value="DAPB"/>
    <property type="match status" value="1"/>
</dbReference>
<comment type="similarity">
    <text evidence="1">Belongs to the DapB family.</text>
</comment>
<feature type="domain" description="Dihydrodipicolinate reductase N-terminal" evidence="14">
    <location>
        <begin position="5"/>
        <end position="121"/>
    </location>
</feature>
<sequence>MDKKIKVIVCGAQGRMGKEIISIIQDEENWELIGAIESPLHPKIGTEVSGGLRITSHLEEVIQRDAVMIEFTNPSATIEHILIAKEKGTPCVIGTTGFKSSEMEEIKRASQVIPILLSPNMSIGINLVFALIKEIATVLPDFDKEIIEAHHNLKQDAPSGTACRIAQILAEVEG</sequence>
<evidence type="ECO:0000256" key="2">
    <source>
        <dbReference type="ARBA" id="ARBA00022490"/>
    </source>
</evidence>
<keyword evidence="4" id="KW-0521">NADP</keyword>
<dbReference type="Gene3D" id="3.30.360.10">
    <property type="entry name" value="Dihydrodipicolinate Reductase, domain 2"/>
    <property type="match status" value="1"/>
</dbReference>
<evidence type="ECO:0000256" key="6">
    <source>
        <dbReference type="ARBA" id="ARBA00023002"/>
    </source>
</evidence>
<dbReference type="AlphaFoldDB" id="A0A7V0QTC7"/>
<dbReference type="GO" id="GO:0009089">
    <property type="term" value="P:lysine biosynthetic process via diaminopimelate"/>
    <property type="evidence" value="ECO:0007669"/>
    <property type="project" value="UniProtKB-UniRule"/>
</dbReference>
<dbReference type="SUPFAM" id="SSF51735">
    <property type="entry name" value="NAD(P)-binding Rossmann-fold domains"/>
    <property type="match status" value="1"/>
</dbReference>
<evidence type="ECO:0000256" key="12">
    <source>
        <dbReference type="ARBA" id="ARBA00049396"/>
    </source>
</evidence>
<feature type="non-terminal residue" evidence="16">
    <location>
        <position position="174"/>
    </location>
</feature>
<evidence type="ECO:0000256" key="8">
    <source>
        <dbReference type="ARBA" id="ARBA00023154"/>
    </source>
</evidence>
<dbReference type="EC" id="1.17.1.8" evidence="10 13"/>
<dbReference type="InterPro" id="IPR000846">
    <property type="entry name" value="DapB_N"/>
</dbReference>
<dbReference type="InterPro" id="IPR023940">
    <property type="entry name" value="DHDPR_bac"/>
</dbReference>
<evidence type="ECO:0000259" key="15">
    <source>
        <dbReference type="Pfam" id="PF05173"/>
    </source>
</evidence>
<organism evidence="16">
    <name type="scientific">Aerophobetes bacterium</name>
    <dbReference type="NCBI Taxonomy" id="2030807"/>
    <lineage>
        <taxon>Bacteria</taxon>
        <taxon>Candidatus Aerophobota</taxon>
    </lineage>
</organism>
<dbReference type="Proteomes" id="UP000885660">
    <property type="component" value="Unassembled WGS sequence"/>
</dbReference>
<proteinExistence type="inferred from homology"/>
<evidence type="ECO:0000256" key="5">
    <source>
        <dbReference type="ARBA" id="ARBA00022915"/>
    </source>
</evidence>
<protein>
    <recommendedName>
        <fullName evidence="10 13">4-hydroxy-tetrahydrodipicolinate reductase</fullName>
        <ecNumber evidence="10 13">1.17.1.8</ecNumber>
    </recommendedName>
</protein>
<dbReference type="PANTHER" id="PTHR20836:SF0">
    <property type="entry name" value="4-HYDROXY-TETRAHYDRODIPICOLINATE REDUCTASE 1, CHLOROPLASTIC-RELATED"/>
    <property type="match status" value="1"/>
</dbReference>
<keyword evidence="6 16" id="KW-0560">Oxidoreductase</keyword>
<keyword evidence="5" id="KW-0220">Diaminopimelate biosynthesis</keyword>
<keyword evidence="8" id="KW-0457">Lysine biosynthesis</keyword>
<dbReference type="GO" id="GO:0005829">
    <property type="term" value="C:cytosol"/>
    <property type="evidence" value="ECO:0007669"/>
    <property type="project" value="TreeGrafter"/>
</dbReference>
<comment type="catalytic activity">
    <reaction evidence="12">
        <text>(S)-2,3,4,5-tetrahydrodipicolinate + NAD(+) + H2O = (2S,4S)-4-hydroxy-2,3,4,5-tetrahydrodipicolinate + NADH + H(+)</text>
        <dbReference type="Rhea" id="RHEA:35323"/>
        <dbReference type="ChEBI" id="CHEBI:15377"/>
        <dbReference type="ChEBI" id="CHEBI:15378"/>
        <dbReference type="ChEBI" id="CHEBI:16845"/>
        <dbReference type="ChEBI" id="CHEBI:57540"/>
        <dbReference type="ChEBI" id="CHEBI:57945"/>
        <dbReference type="ChEBI" id="CHEBI:67139"/>
        <dbReference type="EC" id="1.17.1.8"/>
    </reaction>
</comment>
<dbReference type="Pfam" id="PF01113">
    <property type="entry name" value="DapB_N"/>
    <property type="match status" value="1"/>
</dbReference>
<evidence type="ECO:0000256" key="13">
    <source>
        <dbReference type="NCBIfam" id="TIGR00036"/>
    </source>
</evidence>
<dbReference type="GO" id="GO:0019877">
    <property type="term" value="P:diaminopimelate biosynthetic process"/>
    <property type="evidence" value="ECO:0007669"/>
    <property type="project" value="UniProtKB-KW"/>
</dbReference>
<dbReference type="InterPro" id="IPR022663">
    <property type="entry name" value="DapB_C"/>
</dbReference>
<evidence type="ECO:0000256" key="3">
    <source>
        <dbReference type="ARBA" id="ARBA00022605"/>
    </source>
</evidence>
<feature type="domain" description="Dihydrodipicolinate reductase C-terminal" evidence="15">
    <location>
        <begin position="124"/>
        <end position="170"/>
    </location>
</feature>
<dbReference type="Gene3D" id="3.40.50.720">
    <property type="entry name" value="NAD(P)-binding Rossmann-like Domain"/>
    <property type="match status" value="1"/>
</dbReference>
<evidence type="ECO:0000256" key="7">
    <source>
        <dbReference type="ARBA" id="ARBA00023027"/>
    </source>
</evidence>
<comment type="catalytic activity">
    <reaction evidence="11">
        <text>(S)-2,3,4,5-tetrahydrodipicolinate + NADP(+) + H2O = (2S,4S)-4-hydroxy-2,3,4,5-tetrahydrodipicolinate + NADPH + H(+)</text>
        <dbReference type="Rhea" id="RHEA:35331"/>
        <dbReference type="ChEBI" id="CHEBI:15377"/>
        <dbReference type="ChEBI" id="CHEBI:15378"/>
        <dbReference type="ChEBI" id="CHEBI:16845"/>
        <dbReference type="ChEBI" id="CHEBI:57783"/>
        <dbReference type="ChEBI" id="CHEBI:58349"/>
        <dbReference type="ChEBI" id="CHEBI:67139"/>
        <dbReference type="EC" id="1.17.1.8"/>
    </reaction>
</comment>
<dbReference type="EMBL" id="DRBC01000307">
    <property type="protein sequence ID" value="HDN85098.1"/>
    <property type="molecule type" value="Genomic_DNA"/>
</dbReference>
<evidence type="ECO:0000259" key="14">
    <source>
        <dbReference type="Pfam" id="PF01113"/>
    </source>
</evidence>
<evidence type="ECO:0000313" key="16">
    <source>
        <dbReference type="EMBL" id="HDN85098.1"/>
    </source>
</evidence>
<evidence type="ECO:0000256" key="4">
    <source>
        <dbReference type="ARBA" id="ARBA00022857"/>
    </source>
</evidence>
<evidence type="ECO:0000256" key="9">
    <source>
        <dbReference type="ARBA" id="ARBA00037922"/>
    </source>
</evidence>
<evidence type="ECO:0000256" key="1">
    <source>
        <dbReference type="ARBA" id="ARBA00006642"/>
    </source>
</evidence>
<evidence type="ECO:0000256" key="11">
    <source>
        <dbReference type="ARBA" id="ARBA00049080"/>
    </source>
</evidence>
<keyword evidence="7" id="KW-0520">NAD</keyword>
<evidence type="ECO:0000256" key="10">
    <source>
        <dbReference type="ARBA" id="ARBA00038983"/>
    </source>
</evidence>
<dbReference type="CDD" id="cd02274">
    <property type="entry name" value="DHDPR_N"/>
    <property type="match status" value="1"/>
</dbReference>
<dbReference type="InterPro" id="IPR036291">
    <property type="entry name" value="NAD(P)-bd_dom_sf"/>
</dbReference>